<name>A0A0F9A0A2_9ZZZZ</name>
<dbReference type="GO" id="GO:0046872">
    <property type="term" value="F:metal ion binding"/>
    <property type="evidence" value="ECO:0007669"/>
    <property type="project" value="UniProtKB-KW"/>
</dbReference>
<feature type="non-terminal residue" evidence="3">
    <location>
        <position position="1"/>
    </location>
</feature>
<protein>
    <recommendedName>
        <fullName evidence="2">Cupin type-2 domain-containing protein</fullName>
    </recommendedName>
</protein>
<organism evidence="3">
    <name type="scientific">marine sediment metagenome</name>
    <dbReference type="NCBI Taxonomy" id="412755"/>
    <lineage>
        <taxon>unclassified sequences</taxon>
        <taxon>metagenomes</taxon>
        <taxon>ecological metagenomes</taxon>
    </lineage>
</organism>
<dbReference type="InterPro" id="IPR051610">
    <property type="entry name" value="GPI/OXD"/>
</dbReference>
<dbReference type="InterPro" id="IPR013096">
    <property type="entry name" value="Cupin_2"/>
</dbReference>
<dbReference type="EMBL" id="LAZR01045159">
    <property type="protein sequence ID" value="KKK99548.1"/>
    <property type="molecule type" value="Genomic_DNA"/>
</dbReference>
<evidence type="ECO:0000256" key="1">
    <source>
        <dbReference type="ARBA" id="ARBA00022723"/>
    </source>
</evidence>
<comment type="caution">
    <text evidence="3">The sequence shown here is derived from an EMBL/GenBank/DDBJ whole genome shotgun (WGS) entry which is preliminary data.</text>
</comment>
<dbReference type="SUPFAM" id="SSF51182">
    <property type="entry name" value="RmlC-like cupins"/>
    <property type="match status" value="1"/>
</dbReference>
<evidence type="ECO:0000259" key="2">
    <source>
        <dbReference type="Pfam" id="PF07883"/>
    </source>
</evidence>
<dbReference type="AlphaFoldDB" id="A0A0F9A0A2"/>
<feature type="domain" description="Cupin type-2" evidence="2">
    <location>
        <begin position="59"/>
        <end position="127"/>
    </location>
</feature>
<accession>A0A0F9A0A2</accession>
<reference evidence="3" key="1">
    <citation type="journal article" date="2015" name="Nature">
        <title>Complex archaea that bridge the gap between prokaryotes and eukaryotes.</title>
        <authorList>
            <person name="Spang A."/>
            <person name="Saw J.H."/>
            <person name="Jorgensen S.L."/>
            <person name="Zaremba-Niedzwiedzka K."/>
            <person name="Martijn J."/>
            <person name="Lind A.E."/>
            <person name="van Eijk R."/>
            <person name="Schleper C."/>
            <person name="Guy L."/>
            <person name="Ettema T.J."/>
        </authorList>
    </citation>
    <scope>NUCLEOTIDE SEQUENCE</scope>
</reference>
<sequence length="160" mass="17820">NELDREKYDFPEGQLRLVNWREVDLLDLGKIPGLHGKIDTQLIIGGETAGAEGTVMGRAVFHPGARHDPHSHAHSEEFVYCLSGKGIVGGGQREYVFTPGDVQFIPKGEAHWLYNPYEEPVEFLWVYSGVSSVADSGYFTPESFDAQFDIIKNSKLHTKG</sequence>
<gene>
    <name evidence="3" type="ORF">LCGC14_2631660</name>
</gene>
<proteinExistence type="predicted"/>
<dbReference type="InterPro" id="IPR014710">
    <property type="entry name" value="RmlC-like_jellyroll"/>
</dbReference>
<dbReference type="InterPro" id="IPR011051">
    <property type="entry name" value="RmlC_Cupin_sf"/>
</dbReference>
<keyword evidence="1" id="KW-0479">Metal-binding</keyword>
<dbReference type="PANTHER" id="PTHR35848">
    <property type="entry name" value="OXALATE-BINDING PROTEIN"/>
    <property type="match status" value="1"/>
</dbReference>
<dbReference type="Pfam" id="PF07883">
    <property type="entry name" value="Cupin_2"/>
    <property type="match status" value="1"/>
</dbReference>
<dbReference type="Gene3D" id="2.60.120.10">
    <property type="entry name" value="Jelly Rolls"/>
    <property type="match status" value="1"/>
</dbReference>
<evidence type="ECO:0000313" key="3">
    <source>
        <dbReference type="EMBL" id="KKK99548.1"/>
    </source>
</evidence>